<dbReference type="Gene3D" id="3.30.230.10">
    <property type="match status" value="1"/>
</dbReference>
<dbReference type="SUPFAM" id="SSF55874">
    <property type="entry name" value="ATPase domain of HSP90 chaperone/DNA topoisomerase II/histidine kinase"/>
    <property type="match status" value="1"/>
</dbReference>
<dbReference type="InterPro" id="IPR020568">
    <property type="entry name" value="Ribosomal_Su5_D2-typ_SF"/>
</dbReference>
<dbReference type="GO" id="GO:0005634">
    <property type="term" value="C:nucleus"/>
    <property type="evidence" value="ECO:0007669"/>
    <property type="project" value="UniProtKB-SubCell"/>
</dbReference>
<evidence type="ECO:0000256" key="6">
    <source>
        <dbReference type="ARBA" id="ARBA00023235"/>
    </source>
</evidence>
<feature type="domain" description="DNA topoisomerase VI subunit B transducer" evidence="8">
    <location>
        <begin position="291"/>
        <end position="450"/>
    </location>
</feature>
<dbReference type="Gene3D" id="3.30.565.10">
    <property type="entry name" value="Histidine kinase-like ATPase, C-terminal domain"/>
    <property type="match status" value="1"/>
</dbReference>
<dbReference type="InterPro" id="IPR036890">
    <property type="entry name" value="HATPase_C_sf"/>
</dbReference>
<dbReference type="InterPro" id="IPR010979">
    <property type="entry name" value="Ribosomal_uS13-like_H2TH"/>
</dbReference>
<dbReference type="GO" id="GO:0003677">
    <property type="term" value="F:DNA binding"/>
    <property type="evidence" value="ECO:0007669"/>
    <property type="project" value="UniProtKB-KW"/>
</dbReference>
<dbReference type="PANTHER" id="PTHR48444:SF1">
    <property type="entry name" value="DNA TOPOISOMERASE 6 SUBUNIT B"/>
    <property type="match status" value="1"/>
</dbReference>
<dbReference type="SUPFAM" id="SSF46946">
    <property type="entry name" value="S13-like H2TH domain"/>
    <property type="match status" value="1"/>
</dbReference>
<accession>A0A843V5P3</accession>
<dbReference type="Gene3D" id="1.10.8.50">
    <property type="match status" value="1"/>
</dbReference>
<evidence type="ECO:0000256" key="7">
    <source>
        <dbReference type="ARBA" id="ARBA00023242"/>
    </source>
</evidence>
<dbReference type="CDD" id="cd00823">
    <property type="entry name" value="TopoIIB_Trans"/>
    <property type="match status" value="1"/>
</dbReference>
<evidence type="ECO:0000256" key="1">
    <source>
        <dbReference type="ARBA" id="ARBA00004123"/>
    </source>
</evidence>
<name>A0A843V5P3_COLES</name>
<dbReference type="GO" id="GO:0003918">
    <property type="term" value="F:DNA topoisomerase type II (double strand cut, ATP-hydrolyzing) activity"/>
    <property type="evidence" value="ECO:0007669"/>
    <property type="project" value="InterPro"/>
</dbReference>
<evidence type="ECO:0000256" key="5">
    <source>
        <dbReference type="ARBA" id="ARBA00023125"/>
    </source>
</evidence>
<sequence length="558" mass="63661">MMGFCVYHYQKRLAKEARAQEIEAKKASLGKKLKDHISVKAAKGRGDTSFFRDNGRGMAHDDIPNMFGRVLSGTKYGLKQTRGKFGLGAKMALIWSKMSTGLPIEISSALRGQSYVSFCRLDIDIHRNVPHIHLHEKKDNKDQWHGAEIQVIIEGNWTTYRSKILHYMRQMAVITPYSQFLFRFVSEVQDKSVTIRFARRTDVMPPVPSETKHHPSAVDLLLIKHLIEETSKQNLLQFLQHEFVNIGKTLAERLIGEMGPDFSAKMSVKSLTSQQVVRIHQLFRQAKFDDPSGDCLSPAGEYNLRLGIIKELHPDMVATHASSPQVFEGHPFIVEAGISLGGKDVKQGLNIFRFANRIPLLFEQGADVVTRTALKRISWNSYKINQIQDKIGVFVSIVSTKIPFKGTGKEYIGDDISEISSAVKSAIQQCCLQLKSKIVKKLEARERQERKRNLTRYVPDASRAFIEVIKESELGTERAKPEYDEIIRKVINQEITEADLREKLRQHVEQVDYEMALEYATQSGVSDQPREPIYINALEEPHNFIDFHSPIFVFRLIR</sequence>
<reference evidence="9" key="1">
    <citation type="submission" date="2017-07" db="EMBL/GenBank/DDBJ databases">
        <title>Taro Niue Genome Assembly and Annotation.</title>
        <authorList>
            <person name="Atibalentja N."/>
            <person name="Keating K."/>
            <person name="Fields C.J."/>
        </authorList>
    </citation>
    <scope>NUCLEOTIDE SEQUENCE</scope>
    <source>
        <strain evidence="9">Niue_2</strain>
        <tissue evidence="9">Leaf</tissue>
    </source>
</reference>
<dbReference type="InterPro" id="IPR014721">
    <property type="entry name" value="Ribsml_uS5_D2-typ_fold_subgr"/>
</dbReference>
<dbReference type="NCBIfam" id="NF003218">
    <property type="entry name" value="PRK04184.1"/>
    <property type="match status" value="1"/>
</dbReference>
<protein>
    <recommendedName>
        <fullName evidence="8">DNA topoisomerase VI subunit B transducer domain-containing protein</fullName>
    </recommendedName>
</protein>
<proteinExistence type="predicted"/>
<dbReference type="GO" id="GO:0005524">
    <property type="term" value="F:ATP binding"/>
    <property type="evidence" value="ECO:0007669"/>
    <property type="project" value="UniProtKB-KW"/>
</dbReference>
<evidence type="ECO:0000256" key="2">
    <source>
        <dbReference type="ARBA" id="ARBA00022741"/>
    </source>
</evidence>
<dbReference type="FunFam" id="1.10.8.50:FF:000006">
    <property type="entry name" value="DNA topoisomerase 6 subunit B"/>
    <property type="match status" value="1"/>
</dbReference>
<keyword evidence="5" id="KW-0238">DNA-binding</keyword>
<gene>
    <name evidence="9" type="ORF">Taro_026239</name>
</gene>
<dbReference type="GO" id="GO:0042802">
    <property type="term" value="F:identical protein binding"/>
    <property type="evidence" value="ECO:0007669"/>
    <property type="project" value="UniProtKB-ARBA"/>
</dbReference>
<dbReference type="FunFam" id="3.30.230.10:FF:000050">
    <property type="entry name" value="DNA topoisomerase 6 subunit B"/>
    <property type="match status" value="1"/>
</dbReference>
<keyword evidence="10" id="KW-1185">Reference proteome</keyword>
<dbReference type="Pfam" id="PF13589">
    <property type="entry name" value="HATPase_c_3"/>
    <property type="match status" value="1"/>
</dbReference>
<dbReference type="OrthoDB" id="1562195at2759"/>
<keyword evidence="2" id="KW-0547">Nucleotide-binding</keyword>
<dbReference type="InterPro" id="IPR015320">
    <property type="entry name" value="TopoVI_B_transducer"/>
</dbReference>
<evidence type="ECO:0000256" key="4">
    <source>
        <dbReference type="ARBA" id="ARBA00023029"/>
    </source>
</evidence>
<evidence type="ECO:0000313" key="9">
    <source>
        <dbReference type="EMBL" id="MQL93582.1"/>
    </source>
</evidence>
<evidence type="ECO:0000313" key="10">
    <source>
        <dbReference type="Proteomes" id="UP000652761"/>
    </source>
</evidence>
<organism evidence="9 10">
    <name type="scientific">Colocasia esculenta</name>
    <name type="common">Wild taro</name>
    <name type="synonym">Arum esculentum</name>
    <dbReference type="NCBI Taxonomy" id="4460"/>
    <lineage>
        <taxon>Eukaryota</taxon>
        <taxon>Viridiplantae</taxon>
        <taxon>Streptophyta</taxon>
        <taxon>Embryophyta</taxon>
        <taxon>Tracheophyta</taxon>
        <taxon>Spermatophyta</taxon>
        <taxon>Magnoliopsida</taxon>
        <taxon>Liliopsida</taxon>
        <taxon>Araceae</taxon>
        <taxon>Aroideae</taxon>
        <taxon>Colocasieae</taxon>
        <taxon>Colocasia</taxon>
    </lineage>
</organism>
<keyword evidence="3" id="KW-0067">ATP-binding</keyword>
<comment type="subcellular location">
    <subcellularLocation>
        <location evidence="1">Nucleus</location>
    </subcellularLocation>
</comment>
<dbReference type="Pfam" id="PF09239">
    <property type="entry name" value="Topo-VIb_trans"/>
    <property type="match status" value="1"/>
</dbReference>
<dbReference type="PANTHER" id="PTHR48444">
    <property type="entry name" value="DNA TOPOISOMERASE 6 SUBUNIT B"/>
    <property type="match status" value="1"/>
</dbReference>
<evidence type="ECO:0000256" key="3">
    <source>
        <dbReference type="ARBA" id="ARBA00022840"/>
    </source>
</evidence>
<dbReference type="AlphaFoldDB" id="A0A843V5P3"/>
<keyword evidence="4" id="KW-0799">Topoisomerase</keyword>
<dbReference type="Proteomes" id="UP000652761">
    <property type="component" value="Unassembled WGS sequence"/>
</dbReference>
<comment type="caution">
    <text evidence="9">The sequence shown here is derived from an EMBL/GenBank/DDBJ whole genome shotgun (WGS) entry which is preliminary data.</text>
</comment>
<dbReference type="SUPFAM" id="SSF54211">
    <property type="entry name" value="Ribosomal protein S5 domain 2-like"/>
    <property type="match status" value="1"/>
</dbReference>
<dbReference type="GO" id="GO:0006265">
    <property type="term" value="P:DNA topological change"/>
    <property type="evidence" value="ECO:0007669"/>
    <property type="project" value="InterPro"/>
</dbReference>
<evidence type="ECO:0000259" key="8">
    <source>
        <dbReference type="Pfam" id="PF09239"/>
    </source>
</evidence>
<dbReference type="EMBL" id="NMUH01001578">
    <property type="protein sequence ID" value="MQL93582.1"/>
    <property type="molecule type" value="Genomic_DNA"/>
</dbReference>
<keyword evidence="7" id="KW-0539">Nucleus</keyword>
<keyword evidence="6" id="KW-0413">Isomerase</keyword>